<dbReference type="OrthoDB" id="121405at2759"/>
<proteinExistence type="predicted"/>
<protein>
    <submittedName>
        <fullName evidence="1">Uncharacterized protein</fullName>
    </submittedName>
</protein>
<gene>
    <name evidence="1" type="ORF">PITG_01921</name>
</gene>
<dbReference type="Proteomes" id="UP000006643">
    <property type="component" value="Unassembled WGS sequence"/>
</dbReference>
<dbReference type="PANTHER" id="PTHR19321">
    <property type="entry name" value="PROTEIN REGULATOR OF CYTOKINESIS 1 PRC1-RELATED"/>
    <property type="match status" value="1"/>
</dbReference>
<dbReference type="GO" id="GO:0005737">
    <property type="term" value="C:cytoplasm"/>
    <property type="evidence" value="ECO:0007669"/>
    <property type="project" value="TreeGrafter"/>
</dbReference>
<dbReference type="EMBL" id="DS028119">
    <property type="protein sequence ID" value="EEY61594.1"/>
    <property type="molecule type" value="Genomic_DNA"/>
</dbReference>
<sequence>MLQKISQRTVELRELKVKRELRMAEMLGQIHELWRELQIPEEERDCFRETVNRAGKAALASYEAELTRLQHHHKRFAATAVQVSKMRDAITEHWDLLGYSPDQRRYFDTMMTTPDSGVSYKIFRAHEKALVSLKRHAFGMRELTSCVAKREDILQARTQYGAPDEKTRLRIERELPKYTTILLNRIAKWESDTGVVFRWKGNNMRNLVWL</sequence>
<name>D0MUE7_PHYIT</name>
<dbReference type="OMA" id="IFRAHEK"/>
<dbReference type="AlphaFoldDB" id="D0MUE7"/>
<dbReference type="GO" id="GO:0000226">
    <property type="term" value="P:microtubule cytoskeleton organization"/>
    <property type="evidence" value="ECO:0007669"/>
    <property type="project" value="InterPro"/>
</dbReference>
<dbReference type="KEGG" id="pif:PITG_01921"/>
<dbReference type="GO" id="GO:0005819">
    <property type="term" value="C:spindle"/>
    <property type="evidence" value="ECO:0007669"/>
    <property type="project" value="TreeGrafter"/>
</dbReference>
<dbReference type="eggNOG" id="KOG4302">
    <property type="taxonomic scope" value="Eukaryota"/>
</dbReference>
<dbReference type="InParanoid" id="D0MUE7"/>
<dbReference type="PANTHER" id="PTHR19321:SF41">
    <property type="entry name" value="FASCETTO-RELATED"/>
    <property type="match status" value="1"/>
</dbReference>
<dbReference type="GeneID" id="9469464"/>
<dbReference type="VEuPathDB" id="FungiDB:PITG_01921"/>
<accession>D0MUE7</accession>
<keyword evidence="2" id="KW-1185">Reference proteome</keyword>
<dbReference type="HOGENOM" id="CLU_1312323_0_0_1"/>
<dbReference type="STRING" id="403677.D0MUE7"/>
<reference evidence="2" key="1">
    <citation type="journal article" date="2009" name="Nature">
        <title>Genome sequence and analysis of the Irish potato famine pathogen Phytophthora infestans.</title>
        <authorList>
            <consortium name="The Broad Institute Genome Sequencing Platform"/>
            <person name="Haas B.J."/>
            <person name="Kamoun S."/>
            <person name="Zody M.C."/>
            <person name="Jiang R.H."/>
            <person name="Handsaker R.E."/>
            <person name="Cano L.M."/>
            <person name="Grabherr M."/>
            <person name="Kodira C.D."/>
            <person name="Raffaele S."/>
            <person name="Torto-Alalibo T."/>
            <person name="Bozkurt T.O."/>
            <person name="Ah-Fong A.M."/>
            <person name="Alvarado L."/>
            <person name="Anderson V.L."/>
            <person name="Armstrong M.R."/>
            <person name="Avrova A."/>
            <person name="Baxter L."/>
            <person name="Beynon J."/>
            <person name="Boevink P.C."/>
            <person name="Bollmann S.R."/>
            <person name="Bos J.I."/>
            <person name="Bulone V."/>
            <person name="Cai G."/>
            <person name="Cakir C."/>
            <person name="Carrington J.C."/>
            <person name="Chawner M."/>
            <person name="Conti L."/>
            <person name="Costanzo S."/>
            <person name="Ewan R."/>
            <person name="Fahlgren N."/>
            <person name="Fischbach M.A."/>
            <person name="Fugelstad J."/>
            <person name="Gilroy E.M."/>
            <person name="Gnerre S."/>
            <person name="Green P.J."/>
            <person name="Grenville-Briggs L.J."/>
            <person name="Griffith J."/>
            <person name="Grunwald N.J."/>
            <person name="Horn K."/>
            <person name="Horner N.R."/>
            <person name="Hu C.H."/>
            <person name="Huitema E."/>
            <person name="Jeong D.H."/>
            <person name="Jones A.M."/>
            <person name="Jones J.D."/>
            <person name="Jones R.W."/>
            <person name="Karlsson E.K."/>
            <person name="Kunjeti S.G."/>
            <person name="Lamour K."/>
            <person name="Liu Z."/>
            <person name="Ma L."/>
            <person name="Maclean D."/>
            <person name="Chibucos M.C."/>
            <person name="McDonald H."/>
            <person name="McWalters J."/>
            <person name="Meijer H.J."/>
            <person name="Morgan W."/>
            <person name="Morris P.F."/>
            <person name="Munro C.A."/>
            <person name="O'Neill K."/>
            <person name="Ospina-Giraldo M."/>
            <person name="Pinzon A."/>
            <person name="Pritchard L."/>
            <person name="Ramsahoye B."/>
            <person name="Ren Q."/>
            <person name="Restrepo S."/>
            <person name="Roy S."/>
            <person name="Sadanandom A."/>
            <person name="Savidor A."/>
            <person name="Schornack S."/>
            <person name="Schwartz D.C."/>
            <person name="Schumann U.D."/>
            <person name="Schwessinger B."/>
            <person name="Seyer L."/>
            <person name="Sharpe T."/>
            <person name="Silvar C."/>
            <person name="Song J."/>
            <person name="Studholme D.J."/>
            <person name="Sykes S."/>
            <person name="Thines M."/>
            <person name="van de Vondervoort P.J."/>
            <person name="Phuntumart V."/>
            <person name="Wawra S."/>
            <person name="Weide R."/>
            <person name="Win J."/>
            <person name="Young C."/>
            <person name="Zhou S."/>
            <person name="Fry W."/>
            <person name="Meyers B.C."/>
            <person name="van West P."/>
            <person name="Ristaino J."/>
            <person name="Govers F."/>
            <person name="Birch P.R."/>
            <person name="Whisson S.C."/>
            <person name="Judelson H.S."/>
            <person name="Nusbaum C."/>
        </authorList>
    </citation>
    <scope>NUCLEOTIDE SEQUENCE [LARGE SCALE GENOMIC DNA]</scope>
    <source>
        <strain evidence="2">T30-4</strain>
    </source>
</reference>
<evidence type="ECO:0000313" key="2">
    <source>
        <dbReference type="Proteomes" id="UP000006643"/>
    </source>
</evidence>
<dbReference type="Pfam" id="PF03999">
    <property type="entry name" value="MAP65_ASE1"/>
    <property type="match status" value="1"/>
</dbReference>
<dbReference type="GO" id="GO:0008017">
    <property type="term" value="F:microtubule binding"/>
    <property type="evidence" value="ECO:0007669"/>
    <property type="project" value="InterPro"/>
</dbReference>
<dbReference type="RefSeq" id="XP_002908511.1">
    <property type="nucleotide sequence ID" value="XM_002908465.1"/>
</dbReference>
<evidence type="ECO:0000313" key="1">
    <source>
        <dbReference type="EMBL" id="EEY61594.1"/>
    </source>
</evidence>
<organism evidence="1 2">
    <name type="scientific">Phytophthora infestans (strain T30-4)</name>
    <name type="common">Potato late blight agent</name>
    <dbReference type="NCBI Taxonomy" id="403677"/>
    <lineage>
        <taxon>Eukaryota</taxon>
        <taxon>Sar</taxon>
        <taxon>Stramenopiles</taxon>
        <taxon>Oomycota</taxon>
        <taxon>Peronosporomycetes</taxon>
        <taxon>Peronosporales</taxon>
        <taxon>Peronosporaceae</taxon>
        <taxon>Phytophthora</taxon>
    </lineage>
</organism>
<dbReference type="InterPro" id="IPR007145">
    <property type="entry name" value="MAP65_Ase1_PRC1"/>
</dbReference>